<comment type="caution">
    <text evidence="1">The sequence shown here is derived from an EMBL/GenBank/DDBJ whole genome shotgun (WGS) entry which is preliminary data.</text>
</comment>
<sequence>MTTPKRKRDVQLNFRVSPEELAMIEQKMAQLGTKNREAYLRKMALDGYVVRLELPELKELVSLMRYSSNNLNQLTRRVHETGRIYDADLEDISQQQEALWDGVHRILTQLAKLS</sequence>
<organism evidence="1 2">
    <name type="scientific">Candidatus Allofournierella merdipullorum</name>
    <dbReference type="NCBI Taxonomy" id="2838595"/>
    <lineage>
        <taxon>Bacteria</taxon>
        <taxon>Bacillati</taxon>
        <taxon>Bacillota</taxon>
        <taxon>Clostridia</taxon>
        <taxon>Eubacteriales</taxon>
        <taxon>Oscillospiraceae</taxon>
        <taxon>Allofournierella</taxon>
    </lineage>
</organism>
<gene>
    <name evidence="1" type="primary">mobC</name>
    <name evidence="1" type="ORF">H9813_09370</name>
</gene>
<dbReference type="InterPro" id="IPR053842">
    <property type="entry name" value="NikA-like"/>
</dbReference>
<reference evidence="1" key="2">
    <citation type="submission" date="2021-04" db="EMBL/GenBank/DDBJ databases">
        <authorList>
            <person name="Gilroy R."/>
        </authorList>
    </citation>
    <scope>NUCLEOTIDE SEQUENCE</scope>
    <source>
        <strain evidence="1">ChiGjej4B4-18154</strain>
    </source>
</reference>
<reference evidence="1" key="1">
    <citation type="journal article" date="2021" name="PeerJ">
        <title>Extensive microbial diversity within the chicken gut microbiome revealed by metagenomics and culture.</title>
        <authorList>
            <person name="Gilroy R."/>
            <person name="Ravi A."/>
            <person name="Getino M."/>
            <person name="Pursley I."/>
            <person name="Horton D.L."/>
            <person name="Alikhan N.F."/>
            <person name="Baker D."/>
            <person name="Gharbi K."/>
            <person name="Hall N."/>
            <person name="Watson M."/>
            <person name="Adriaenssens E.M."/>
            <person name="Foster-Nyarko E."/>
            <person name="Jarju S."/>
            <person name="Secka A."/>
            <person name="Antonio M."/>
            <person name="Oren A."/>
            <person name="Chaudhuri R.R."/>
            <person name="La Ragione R."/>
            <person name="Hildebrand F."/>
            <person name="Pallen M.J."/>
        </authorList>
    </citation>
    <scope>NUCLEOTIDE SEQUENCE</scope>
    <source>
        <strain evidence="1">ChiGjej4B4-18154</strain>
    </source>
</reference>
<dbReference type="AlphaFoldDB" id="A0A9D2IZX0"/>
<name>A0A9D2IZX0_9FIRM</name>
<protein>
    <submittedName>
        <fullName evidence="1">Plasmid mobilization relaxosome protein MobC</fullName>
    </submittedName>
</protein>
<dbReference type="Proteomes" id="UP000824035">
    <property type="component" value="Unassembled WGS sequence"/>
</dbReference>
<dbReference type="EMBL" id="DXBV01000095">
    <property type="protein sequence ID" value="HIZ31418.1"/>
    <property type="molecule type" value="Genomic_DNA"/>
</dbReference>
<evidence type="ECO:0000313" key="1">
    <source>
        <dbReference type="EMBL" id="HIZ31418.1"/>
    </source>
</evidence>
<proteinExistence type="predicted"/>
<accession>A0A9D2IZX0</accession>
<evidence type="ECO:0000313" key="2">
    <source>
        <dbReference type="Proteomes" id="UP000824035"/>
    </source>
</evidence>
<dbReference type="Pfam" id="PF21983">
    <property type="entry name" value="NikA-like"/>
    <property type="match status" value="1"/>
</dbReference>